<keyword evidence="2 4" id="KW-0697">Rotamase</keyword>
<organism evidence="6 7">
    <name type="scientific">Pleodorina starrii</name>
    <dbReference type="NCBI Taxonomy" id="330485"/>
    <lineage>
        <taxon>Eukaryota</taxon>
        <taxon>Viridiplantae</taxon>
        <taxon>Chlorophyta</taxon>
        <taxon>core chlorophytes</taxon>
        <taxon>Chlorophyceae</taxon>
        <taxon>CS clade</taxon>
        <taxon>Chlamydomonadales</taxon>
        <taxon>Volvocaceae</taxon>
        <taxon>Pleodorina</taxon>
    </lineage>
</organism>
<dbReference type="EC" id="5.2.1.8" evidence="4"/>
<dbReference type="PANTHER" id="PTHR11071:SF561">
    <property type="entry name" value="PEPTIDYL-PROLYL CIS-TRANS ISOMERASE D-RELATED"/>
    <property type="match status" value="1"/>
</dbReference>
<dbReference type="CDD" id="cd00317">
    <property type="entry name" value="cyclophilin"/>
    <property type="match status" value="1"/>
</dbReference>
<dbReference type="GO" id="GO:0005737">
    <property type="term" value="C:cytoplasm"/>
    <property type="evidence" value="ECO:0007669"/>
    <property type="project" value="TreeGrafter"/>
</dbReference>
<accession>A0A9W6F716</accession>
<dbReference type="SUPFAM" id="SSF50891">
    <property type="entry name" value="Cyclophilin-like"/>
    <property type="match status" value="1"/>
</dbReference>
<feature type="domain" description="PPIase cyclophilin-type" evidence="5">
    <location>
        <begin position="22"/>
        <end position="180"/>
    </location>
</feature>
<dbReference type="GO" id="GO:0003755">
    <property type="term" value="F:peptidyl-prolyl cis-trans isomerase activity"/>
    <property type="evidence" value="ECO:0007669"/>
    <property type="project" value="UniProtKB-UniRule"/>
</dbReference>
<keyword evidence="7" id="KW-1185">Reference proteome</keyword>
<evidence type="ECO:0000313" key="6">
    <source>
        <dbReference type="EMBL" id="GLC58096.1"/>
    </source>
</evidence>
<protein>
    <recommendedName>
        <fullName evidence="4">Peptidyl-prolyl cis-trans isomerase</fullName>
        <shortName evidence="4">PPIase</shortName>
        <ecNumber evidence="4">5.2.1.8</ecNumber>
    </recommendedName>
</protein>
<comment type="function">
    <text evidence="4">PPIases accelerate the folding of proteins. It catalyzes the cis-trans isomerization of proline imidic peptide bonds in oligopeptides.</text>
</comment>
<evidence type="ECO:0000256" key="3">
    <source>
        <dbReference type="ARBA" id="ARBA00023235"/>
    </source>
</evidence>
<evidence type="ECO:0000256" key="2">
    <source>
        <dbReference type="ARBA" id="ARBA00023110"/>
    </source>
</evidence>
<dbReference type="PANTHER" id="PTHR11071">
    <property type="entry name" value="PEPTIDYL-PROLYL CIS-TRANS ISOMERASE"/>
    <property type="match status" value="1"/>
</dbReference>
<comment type="catalytic activity">
    <reaction evidence="4">
        <text>[protein]-peptidylproline (omega=180) = [protein]-peptidylproline (omega=0)</text>
        <dbReference type="Rhea" id="RHEA:16237"/>
        <dbReference type="Rhea" id="RHEA-COMP:10747"/>
        <dbReference type="Rhea" id="RHEA-COMP:10748"/>
        <dbReference type="ChEBI" id="CHEBI:83833"/>
        <dbReference type="ChEBI" id="CHEBI:83834"/>
        <dbReference type="EC" id="5.2.1.8"/>
    </reaction>
</comment>
<dbReference type="Pfam" id="PF00160">
    <property type="entry name" value="Pro_isomerase"/>
    <property type="match status" value="1"/>
</dbReference>
<dbReference type="PROSITE" id="PS50072">
    <property type="entry name" value="CSA_PPIASE_2"/>
    <property type="match status" value="1"/>
</dbReference>
<sequence length="184" mass="20105">MDFESPDALMEYCKSTGRSYVAFSLEQTGRELGTVVLELYTDIAPATCANFLKFVKGSEKGHTYENTPIHRVVKSGWIQGGDVVDGSGKGDPGFTLPDETFAVKHDERGILGMANKGQPHTAATQFYIAISPLPFLDGKRVAFGKVLTAEGLDCLGKLENLQTYINERPVPEVTLANCRVLYEP</sequence>
<dbReference type="InterPro" id="IPR024936">
    <property type="entry name" value="Cyclophilin-type_PPIase"/>
</dbReference>
<dbReference type="InterPro" id="IPR002130">
    <property type="entry name" value="Cyclophilin-type_PPIase_dom"/>
</dbReference>
<keyword evidence="3 4" id="KW-0413">Isomerase</keyword>
<evidence type="ECO:0000256" key="1">
    <source>
        <dbReference type="ARBA" id="ARBA00007365"/>
    </source>
</evidence>
<dbReference type="Gene3D" id="2.40.100.10">
    <property type="entry name" value="Cyclophilin-like"/>
    <property type="match status" value="1"/>
</dbReference>
<dbReference type="InterPro" id="IPR029000">
    <property type="entry name" value="Cyclophilin-like_dom_sf"/>
</dbReference>
<dbReference type="EMBL" id="BRXU01000021">
    <property type="protein sequence ID" value="GLC58096.1"/>
    <property type="molecule type" value="Genomic_DNA"/>
</dbReference>
<dbReference type="Proteomes" id="UP001165080">
    <property type="component" value="Unassembled WGS sequence"/>
</dbReference>
<evidence type="ECO:0000256" key="4">
    <source>
        <dbReference type="RuleBase" id="RU363019"/>
    </source>
</evidence>
<proteinExistence type="inferred from homology"/>
<dbReference type="PRINTS" id="PR00153">
    <property type="entry name" value="CSAPPISMRASE"/>
</dbReference>
<reference evidence="6 7" key="1">
    <citation type="journal article" date="2023" name="Commun. Biol.">
        <title>Reorganization of the ancestral sex-determining regions during the evolution of trioecy in Pleodorina starrii.</title>
        <authorList>
            <person name="Takahashi K."/>
            <person name="Suzuki S."/>
            <person name="Kawai-Toyooka H."/>
            <person name="Yamamoto K."/>
            <person name="Hamaji T."/>
            <person name="Ootsuki R."/>
            <person name="Yamaguchi H."/>
            <person name="Kawachi M."/>
            <person name="Higashiyama T."/>
            <person name="Nozaki H."/>
        </authorList>
    </citation>
    <scope>NUCLEOTIDE SEQUENCE [LARGE SCALE GENOMIC DNA]</scope>
    <source>
        <strain evidence="6 7">NIES-4479</strain>
    </source>
</reference>
<evidence type="ECO:0000313" key="7">
    <source>
        <dbReference type="Proteomes" id="UP001165080"/>
    </source>
</evidence>
<dbReference type="AlphaFoldDB" id="A0A9W6F716"/>
<dbReference type="PIRSF" id="PIRSF001467">
    <property type="entry name" value="Peptidylpro_ismrse"/>
    <property type="match status" value="1"/>
</dbReference>
<comment type="caution">
    <text evidence="6">The sequence shown here is derived from an EMBL/GenBank/DDBJ whole genome shotgun (WGS) entry which is preliminary data.</text>
</comment>
<gene>
    <name evidence="6" type="primary">PLEST009471</name>
    <name evidence="6" type="ORF">PLESTB_001317900</name>
</gene>
<comment type="similarity">
    <text evidence="1 4">Belongs to the cyclophilin-type PPIase family.</text>
</comment>
<dbReference type="OrthoDB" id="408413at2759"/>
<evidence type="ECO:0000259" key="5">
    <source>
        <dbReference type="PROSITE" id="PS50072"/>
    </source>
</evidence>
<name>A0A9W6F716_9CHLO</name>